<evidence type="ECO:0000256" key="17">
    <source>
        <dbReference type="ARBA" id="ARBA00031026"/>
    </source>
</evidence>
<evidence type="ECO:0000256" key="3">
    <source>
        <dbReference type="ARBA" id="ARBA00004496"/>
    </source>
</evidence>
<name>A0A388S908_9BURK</name>
<keyword evidence="13 19" id="KW-0573">Peptidoglycan synthesis</keyword>
<comment type="caution">
    <text evidence="21">The sequence shown here is derived from an EMBL/GenBank/DDBJ whole genome shotgun (WGS) entry which is preliminary data.</text>
</comment>
<dbReference type="AlphaFoldDB" id="A0A388S908"/>
<dbReference type="SUPFAM" id="SSF56194">
    <property type="entry name" value="Uridine diphospho-N-Acetylenolpyruvylglucosamine reductase, MurB, C-terminal domain"/>
    <property type="match status" value="1"/>
</dbReference>
<evidence type="ECO:0000256" key="14">
    <source>
        <dbReference type="ARBA" id="ARBA00023002"/>
    </source>
</evidence>
<dbReference type="InterPro" id="IPR006094">
    <property type="entry name" value="Oxid_FAD_bind_N"/>
</dbReference>
<reference evidence="21 22" key="1">
    <citation type="journal article" date="2018" name="Int. J. Syst. Evol. Microbiol.">
        <title>Mesosutterella multiformis gen. nov., sp. nov., a member of the family Sutterellaceae and Sutterella megalosphaeroides sp. nov., isolated from human faeces.</title>
        <authorList>
            <person name="Sakamoto M."/>
            <person name="Ikeyama N."/>
            <person name="Kunihiro T."/>
            <person name="Iino T."/>
            <person name="Yuki M."/>
            <person name="Ohkuma M."/>
        </authorList>
    </citation>
    <scope>NUCLEOTIDE SEQUENCE [LARGE SCALE GENOMIC DNA]</scope>
    <source>
        <strain evidence="21 22">4NBBH2</strain>
    </source>
</reference>
<sequence>MRVEHQISLSPFTTFGVEARAKRLVRLESREDLEALRTVREKDEPLLIIGAGSNILFTKDFDGLVALNRITGVEELPRGDAGEYRFRAGSGENWSPLVSRMTESGHPGLENLVLIPGSVGGAAVQNIGAYGIEAAERIDAVEIFDLESGEFRTLSTEECDFGYRSSVFKSEEGKNWVIVSVTFRLPNEKDWTPVTGYKGLSAALEGKEVTPRSVLVAVEALRRSKLPDPKEFGNAGSFFKNPVVPELQARALLEDYPQLVAYPLGGRRTKLAAGWLIDAAGFRGRVLGNAAVWDRQALVLVNRGGATGKEVKALCDEVIHAVNAKFGIELTPEVEIL</sequence>
<comment type="cofactor">
    <cofactor evidence="1 19">
        <name>FAD</name>
        <dbReference type="ChEBI" id="CHEBI:57692"/>
    </cofactor>
</comment>
<evidence type="ECO:0000256" key="1">
    <source>
        <dbReference type="ARBA" id="ARBA00001974"/>
    </source>
</evidence>
<comment type="subcellular location">
    <subcellularLocation>
        <location evidence="3 19">Cytoplasm</location>
    </subcellularLocation>
</comment>
<evidence type="ECO:0000256" key="5">
    <source>
        <dbReference type="ARBA" id="ARBA00012518"/>
    </source>
</evidence>
<evidence type="ECO:0000256" key="18">
    <source>
        <dbReference type="ARBA" id="ARBA00048914"/>
    </source>
</evidence>
<evidence type="ECO:0000256" key="15">
    <source>
        <dbReference type="ARBA" id="ARBA00023306"/>
    </source>
</evidence>
<dbReference type="Gene3D" id="3.30.465.10">
    <property type="match status" value="1"/>
</dbReference>
<dbReference type="Proteomes" id="UP000266091">
    <property type="component" value="Unassembled WGS sequence"/>
</dbReference>
<dbReference type="GO" id="GO:0005829">
    <property type="term" value="C:cytosol"/>
    <property type="evidence" value="ECO:0007669"/>
    <property type="project" value="TreeGrafter"/>
</dbReference>
<feature type="domain" description="FAD-binding PCMH-type" evidence="20">
    <location>
        <begin position="17"/>
        <end position="188"/>
    </location>
</feature>
<keyword evidence="14 19" id="KW-0560">Oxidoreductase</keyword>
<feature type="active site" evidence="19">
    <location>
        <position position="333"/>
    </location>
</feature>
<proteinExistence type="inferred from homology"/>
<dbReference type="PROSITE" id="PS51387">
    <property type="entry name" value="FAD_PCMH"/>
    <property type="match status" value="1"/>
</dbReference>
<dbReference type="EC" id="1.3.1.98" evidence="5 19"/>
<dbReference type="NCBIfam" id="NF000755">
    <property type="entry name" value="PRK00046.1"/>
    <property type="match status" value="1"/>
</dbReference>
<comment type="pathway">
    <text evidence="4 19">Cell wall biogenesis; peptidoglycan biosynthesis.</text>
</comment>
<dbReference type="InterPro" id="IPR036318">
    <property type="entry name" value="FAD-bd_PCMH-like_sf"/>
</dbReference>
<dbReference type="InterPro" id="IPR003170">
    <property type="entry name" value="MurB"/>
</dbReference>
<gene>
    <name evidence="19 21" type="primary">murB</name>
    <name evidence="21" type="ORF">MESMUL_01060</name>
</gene>
<comment type="catalytic activity">
    <reaction evidence="18 19">
        <text>UDP-N-acetyl-alpha-D-muramate + NADP(+) = UDP-N-acetyl-3-O-(1-carboxyvinyl)-alpha-D-glucosamine + NADPH + H(+)</text>
        <dbReference type="Rhea" id="RHEA:12248"/>
        <dbReference type="ChEBI" id="CHEBI:15378"/>
        <dbReference type="ChEBI" id="CHEBI:57783"/>
        <dbReference type="ChEBI" id="CHEBI:58349"/>
        <dbReference type="ChEBI" id="CHEBI:68483"/>
        <dbReference type="ChEBI" id="CHEBI:70757"/>
        <dbReference type="EC" id="1.3.1.98"/>
    </reaction>
</comment>
<keyword evidence="12 19" id="KW-0133">Cell shape</keyword>
<evidence type="ECO:0000256" key="16">
    <source>
        <dbReference type="ARBA" id="ARBA00023316"/>
    </source>
</evidence>
<evidence type="ECO:0000256" key="10">
    <source>
        <dbReference type="ARBA" id="ARBA00022827"/>
    </source>
</evidence>
<evidence type="ECO:0000313" key="21">
    <source>
        <dbReference type="EMBL" id="GBO92752.1"/>
    </source>
</evidence>
<keyword evidence="7 19" id="KW-0963">Cytoplasm</keyword>
<dbReference type="InterPro" id="IPR036635">
    <property type="entry name" value="MurB_C_sf"/>
</dbReference>
<evidence type="ECO:0000313" key="22">
    <source>
        <dbReference type="Proteomes" id="UP000266091"/>
    </source>
</evidence>
<evidence type="ECO:0000256" key="12">
    <source>
        <dbReference type="ARBA" id="ARBA00022960"/>
    </source>
</evidence>
<dbReference type="InterPro" id="IPR011601">
    <property type="entry name" value="MurB_C"/>
</dbReference>
<organism evidence="21 22">
    <name type="scientific">Mesosutterella multiformis</name>
    <dbReference type="NCBI Taxonomy" id="2259133"/>
    <lineage>
        <taxon>Bacteria</taxon>
        <taxon>Pseudomonadati</taxon>
        <taxon>Pseudomonadota</taxon>
        <taxon>Betaproteobacteria</taxon>
        <taxon>Burkholderiales</taxon>
        <taxon>Sutterellaceae</taxon>
        <taxon>Mesosutterella</taxon>
    </lineage>
</organism>
<evidence type="ECO:0000256" key="7">
    <source>
        <dbReference type="ARBA" id="ARBA00022490"/>
    </source>
</evidence>
<dbReference type="UniPathway" id="UPA00219"/>
<dbReference type="Pfam" id="PF02873">
    <property type="entry name" value="MurB_C"/>
    <property type="match status" value="1"/>
</dbReference>
<evidence type="ECO:0000256" key="8">
    <source>
        <dbReference type="ARBA" id="ARBA00022618"/>
    </source>
</evidence>
<dbReference type="GO" id="GO:0008762">
    <property type="term" value="F:UDP-N-acetylmuramate dehydrogenase activity"/>
    <property type="evidence" value="ECO:0007669"/>
    <property type="project" value="UniProtKB-UniRule"/>
</dbReference>
<dbReference type="InterPro" id="IPR016166">
    <property type="entry name" value="FAD-bd_PCMH"/>
</dbReference>
<dbReference type="GO" id="GO:0009252">
    <property type="term" value="P:peptidoglycan biosynthetic process"/>
    <property type="evidence" value="ECO:0007669"/>
    <property type="project" value="UniProtKB-UniRule"/>
</dbReference>
<keyword evidence="10 19" id="KW-0274">FAD</keyword>
<keyword evidence="15 19" id="KW-0131">Cell cycle</keyword>
<feature type="active site" description="Proton donor" evidence="19">
    <location>
        <position position="237"/>
    </location>
</feature>
<dbReference type="SUPFAM" id="SSF56176">
    <property type="entry name" value="FAD-binding/transporter-associated domain-like"/>
    <property type="match status" value="1"/>
</dbReference>
<dbReference type="GO" id="GO:0008360">
    <property type="term" value="P:regulation of cell shape"/>
    <property type="evidence" value="ECO:0007669"/>
    <property type="project" value="UniProtKB-KW"/>
</dbReference>
<keyword evidence="8 19" id="KW-0132">Cell division</keyword>
<keyword evidence="9 19" id="KW-0285">Flavoprotein</keyword>
<evidence type="ECO:0000256" key="2">
    <source>
        <dbReference type="ARBA" id="ARBA00003921"/>
    </source>
</evidence>
<dbReference type="Gene3D" id="3.90.78.10">
    <property type="entry name" value="UDP-N-acetylenolpyruvoylglucosamine reductase, C-terminal domain"/>
    <property type="match status" value="1"/>
</dbReference>
<evidence type="ECO:0000256" key="13">
    <source>
        <dbReference type="ARBA" id="ARBA00022984"/>
    </source>
</evidence>
<feature type="active site" evidence="19">
    <location>
        <position position="164"/>
    </location>
</feature>
<dbReference type="PANTHER" id="PTHR21071:SF4">
    <property type="entry name" value="UDP-N-ACETYLENOLPYRUVOYLGLUCOSAMINE REDUCTASE"/>
    <property type="match status" value="1"/>
</dbReference>
<protein>
    <recommendedName>
        <fullName evidence="6 19">UDP-N-acetylenolpyruvoylglucosamine reductase</fullName>
        <ecNumber evidence="5 19">1.3.1.98</ecNumber>
    </recommendedName>
    <alternativeName>
        <fullName evidence="17 19">UDP-N-acetylmuramate dehydrogenase</fullName>
    </alternativeName>
</protein>
<evidence type="ECO:0000256" key="6">
    <source>
        <dbReference type="ARBA" id="ARBA00015188"/>
    </source>
</evidence>
<comment type="similarity">
    <text evidence="19">Belongs to the MurB family.</text>
</comment>
<accession>A0A388S908</accession>
<dbReference type="Gene3D" id="3.30.43.10">
    <property type="entry name" value="Uridine Diphospho-n-acetylenolpyruvylglucosamine Reductase, domain 2"/>
    <property type="match status" value="1"/>
</dbReference>
<dbReference type="OrthoDB" id="9804753at2"/>
<keyword evidence="11 19" id="KW-0521">NADP</keyword>
<dbReference type="GO" id="GO:0071555">
    <property type="term" value="P:cell wall organization"/>
    <property type="evidence" value="ECO:0007669"/>
    <property type="project" value="UniProtKB-KW"/>
</dbReference>
<evidence type="ECO:0000256" key="9">
    <source>
        <dbReference type="ARBA" id="ARBA00022630"/>
    </source>
</evidence>
<evidence type="ECO:0000256" key="4">
    <source>
        <dbReference type="ARBA" id="ARBA00004752"/>
    </source>
</evidence>
<evidence type="ECO:0000256" key="11">
    <source>
        <dbReference type="ARBA" id="ARBA00022857"/>
    </source>
</evidence>
<dbReference type="InterPro" id="IPR016169">
    <property type="entry name" value="FAD-bd_PCMH_sub2"/>
</dbReference>
<dbReference type="RefSeq" id="WP_116269285.1">
    <property type="nucleotide sequence ID" value="NZ_BGZJ01000001.1"/>
</dbReference>
<dbReference type="PANTHER" id="PTHR21071">
    <property type="entry name" value="UDP-N-ACETYLENOLPYRUVOYLGLUCOSAMINE REDUCTASE"/>
    <property type="match status" value="1"/>
</dbReference>
<dbReference type="EMBL" id="BGZJ01000001">
    <property type="protein sequence ID" value="GBO92752.1"/>
    <property type="molecule type" value="Genomic_DNA"/>
</dbReference>
<dbReference type="HAMAP" id="MF_00037">
    <property type="entry name" value="MurB"/>
    <property type="match status" value="1"/>
</dbReference>
<dbReference type="InterPro" id="IPR016167">
    <property type="entry name" value="FAD-bd_PCMH_sub1"/>
</dbReference>
<keyword evidence="22" id="KW-1185">Reference proteome</keyword>
<keyword evidence="16 19" id="KW-0961">Cell wall biogenesis/degradation</keyword>
<dbReference type="GO" id="GO:0071949">
    <property type="term" value="F:FAD binding"/>
    <property type="evidence" value="ECO:0007669"/>
    <property type="project" value="InterPro"/>
</dbReference>
<dbReference type="Pfam" id="PF01565">
    <property type="entry name" value="FAD_binding_4"/>
    <property type="match status" value="1"/>
</dbReference>
<dbReference type="GO" id="GO:0051301">
    <property type="term" value="P:cell division"/>
    <property type="evidence" value="ECO:0007669"/>
    <property type="project" value="UniProtKB-KW"/>
</dbReference>
<evidence type="ECO:0000259" key="20">
    <source>
        <dbReference type="PROSITE" id="PS51387"/>
    </source>
</evidence>
<evidence type="ECO:0000256" key="19">
    <source>
        <dbReference type="HAMAP-Rule" id="MF_00037"/>
    </source>
</evidence>
<comment type="function">
    <text evidence="2 19">Cell wall formation.</text>
</comment>
<dbReference type="NCBIfam" id="TIGR00179">
    <property type="entry name" value="murB"/>
    <property type="match status" value="1"/>
</dbReference>